<feature type="compositionally biased region" description="Polar residues" evidence="1">
    <location>
        <begin position="380"/>
        <end position="393"/>
    </location>
</feature>
<feature type="compositionally biased region" description="Low complexity" evidence="1">
    <location>
        <begin position="453"/>
        <end position="470"/>
    </location>
</feature>
<dbReference type="SUPFAM" id="SSF49313">
    <property type="entry name" value="Cadherin-like"/>
    <property type="match status" value="2"/>
</dbReference>
<proteinExistence type="predicted"/>
<evidence type="ECO:0000256" key="2">
    <source>
        <dbReference type="SAM" id="Phobius"/>
    </source>
</evidence>
<keyword evidence="4" id="KW-1185">Reference proteome</keyword>
<accession>A0AAQ3M392</accession>
<dbReference type="Gene3D" id="2.60.40.10">
    <property type="entry name" value="Immunoglobulins"/>
    <property type="match status" value="2"/>
</dbReference>
<dbReference type="GO" id="GO:0016020">
    <property type="term" value="C:membrane"/>
    <property type="evidence" value="ECO:0007669"/>
    <property type="project" value="InterPro"/>
</dbReference>
<keyword evidence="2" id="KW-0472">Membrane</keyword>
<feature type="region of interest" description="Disordered" evidence="1">
    <location>
        <begin position="573"/>
        <end position="594"/>
    </location>
</feature>
<evidence type="ECO:0000256" key="1">
    <source>
        <dbReference type="SAM" id="MobiDB-lite"/>
    </source>
</evidence>
<reference evidence="3 4" key="1">
    <citation type="submission" date="2023-11" db="EMBL/GenBank/DDBJ databases">
        <title>An acidophilic fungus is an integral part of prey digestion in a carnivorous sundew plant.</title>
        <authorList>
            <person name="Tsai I.J."/>
        </authorList>
    </citation>
    <scope>NUCLEOTIDE SEQUENCE [LARGE SCALE GENOMIC DNA]</scope>
    <source>
        <strain evidence="3">169a</strain>
    </source>
</reference>
<evidence type="ECO:0000313" key="3">
    <source>
        <dbReference type="EMBL" id="WPH01002.1"/>
    </source>
</evidence>
<protein>
    <recommendedName>
        <fullName evidence="5">Dystroglycan</fullName>
    </recommendedName>
</protein>
<evidence type="ECO:0000313" key="4">
    <source>
        <dbReference type="Proteomes" id="UP001303373"/>
    </source>
</evidence>
<dbReference type="Proteomes" id="UP001303373">
    <property type="component" value="Chromosome 5"/>
</dbReference>
<dbReference type="AlphaFoldDB" id="A0AAQ3M392"/>
<dbReference type="InterPro" id="IPR015919">
    <property type="entry name" value="Cadherin-like_sf"/>
</dbReference>
<dbReference type="EMBL" id="CP138584">
    <property type="protein sequence ID" value="WPH01002.1"/>
    <property type="molecule type" value="Genomic_DNA"/>
</dbReference>
<dbReference type="InterPro" id="IPR013783">
    <property type="entry name" value="Ig-like_fold"/>
</dbReference>
<dbReference type="Pfam" id="PF05345">
    <property type="entry name" value="He_PIG"/>
    <property type="match status" value="1"/>
</dbReference>
<sequence>MVEYSGATASFIIEISQQQLGFVPEEQTLNITSDKQVNITSLKDRLFRDGVNVQPGDLTGARTISMPTWLKFDPDTLDVTGTPPSDANDATFEVLVSDGLGDTAVAMVNIVNVNSSLFLERFGPLTAYVGQMFTYSIPDKLLREEKLMLSVKLPATATWLSFDDENRELQGIVPAETSPTALVATITAKSADTGDSQSLELMINVKDISIDSPSPLAFSFPSKSSVSEPLSSDLSAKKEKPHLSSGAIAVTIILSVMLAAFLIASLVWCSRLRKRKISRRQATTEDKERKSRPINSLVSGDVVVESAIRADVKKIAGQDQRLKTRDEDRPPQITLDWLDANGRSTACLRTSHINQALSTENGEDAIGMDSEFPDKEQEPTVLSTPHDSFSGPTTIARLSMRASQLSPTKRTLQRRQDRRESSYNTDLETNSEHSTHSPRHSLHRNRSHQRGMSSSGSSPTRTPSTPTSRSIKAISMSSTKELLQSPVRSLHHNNSDLAISTISNTETEGPDKIQFLRRSASVADTRPLTEKRQSFVRHRASTTHHFPLFSHVSQADSSSALYNPGSIKRWPIASASEGQGRPGKSGLTVLSESSSVEPHAEDNHWFIRRIQSSFAPNFPRTVKNFILVVVGEQTNEQTRS</sequence>
<gene>
    <name evidence="3" type="ORF">R9X50_00383600</name>
</gene>
<feature type="region of interest" description="Disordered" evidence="1">
    <location>
        <begin position="358"/>
        <end position="471"/>
    </location>
</feature>
<dbReference type="GO" id="GO:0005509">
    <property type="term" value="F:calcium ion binding"/>
    <property type="evidence" value="ECO:0007669"/>
    <property type="project" value="InterPro"/>
</dbReference>
<name>A0AAQ3M392_9PEZI</name>
<organism evidence="3 4">
    <name type="scientific">Acrodontium crateriforme</name>
    <dbReference type="NCBI Taxonomy" id="150365"/>
    <lineage>
        <taxon>Eukaryota</taxon>
        <taxon>Fungi</taxon>
        <taxon>Dikarya</taxon>
        <taxon>Ascomycota</taxon>
        <taxon>Pezizomycotina</taxon>
        <taxon>Dothideomycetes</taxon>
        <taxon>Dothideomycetidae</taxon>
        <taxon>Mycosphaerellales</taxon>
        <taxon>Teratosphaeriaceae</taxon>
        <taxon>Acrodontium</taxon>
    </lineage>
</organism>
<feature type="compositionally biased region" description="Polar residues" evidence="1">
    <location>
        <begin position="401"/>
        <end position="410"/>
    </location>
</feature>
<feature type="compositionally biased region" description="Basic residues" evidence="1">
    <location>
        <begin position="436"/>
        <end position="449"/>
    </location>
</feature>
<evidence type="ECO:0008006" key="5">
    <source>
        <dbReference type="Google" id="ProtNLM"/>
    </source>
</evidence>
<keyword evidence="2" id="KW-1133">Transmembrane helix</keyword>
<keyword evidence="2" id="KW-0812">Transmembrane</keyword>
<feature type="transmembrane region" description="Helical" evidence="2">
    <location>
        <begin position="247"/>
        <end position="269"/>
    </location>
</feature>